<dbReference type="InterPro" id="IPR008978">
    <property type="entry name" value="HSP20-like_chaperone"/>
</dbReference>
<organism evidence="1 3">
    <name type="scientific">Trichobilharzia regenti</name>
    <name type="common">Nasal bird schistosome</name>
    <dbReference type="NCBI Taxonomy" id="157069"/>
    <lineage>
        <taxon>Eukaryota</taxon>
        <taxon>Metazoa</taxon>
        <taxon>Spiralia</taxon>
        <taxon>Lophotrochozoa</taxon>
        <taxon>Platyhelminthes</taxon>
        <taxon>Trematoda</taxon>
        <taxon>Digenea</taxon>
        <taxon>Strigeidida</taxon>
        <taxon>Schistosomatoidea</taxon>
        <taxon>Schistosomatidae</taxon>
        <taxon>Trichobilharzia</taxon>
    </lineage>
</organism>
<sequence>MAYTSRGDASGILTTPNYVLDTNLGSNKLRVTIQIQGLKSSTVLEFQKKLIPKLYKKPTNGEIVFDLHDNGFLFEFHGQQALKDQNYSLHIHQLPGVLDYKRSQLIVREDAVEIILIKADNTSWSSCVINEGLKIAENVKK</sequence>
<reference evidence="1" key="1">
    <citation type="submission" date="2022-06" db="EMBL/GenBank/DDBJ databases">
        <authorList>
            <person name="Berger JAMES D."/>
            <person name="Berger JAMES D."/>
        </authorList>
    </citation>
    <scope>NUCLEOTIDE SEQUENCE [LARGE SCALE GENOMIC DNA]</scope>
</reference>
<dbReference type="WBParaSite" id="TREG1_78580.1">
    <property type="protein sequence ID" value="TREG1_78580.1"/>
    <property type="gene ID" value="TREG1_78580"/>
</dbReference>
<dbReference type="SUPFAM" id="SSF49764">
    <property type="entry name" value="HSP20-like chaperones"/>
    <property type="match status" value="1"/>
</dbReference>
<evidence type="ECO:0000313" key="2">
    <source>
        <dbReference type="WBParaSite" id="TREG1_78580.1"/>
    </source>
</evidence>
<dbReference type="WBParaSite" id="TREG1_78600.1">
    <property type="protein sequence ID" value="TREG1_78600.1"/>
    <property type="gene ID" value="TREG1_78600"/>
</dbReference>
<keyword evidence="1" id="KW-1185">Reference proteome</keyword>
<reference evidence="2 3" key="2">
    <citation type="submission" date="2023-11" db="UniProtKB">
        <authorList>
            <consortium name="WormBaseParasite"/>
        </authorList>
    </citation>
    <scope>IDENTIFICATION</scope>
</reference>
<evidence type="ECO:0000313" key="1">
    <source>
        <dbReference type="Proteomes" id="UP000050795"/>
    </source>
</evidence>
<dbReference type="Gene3D" id="2.60.40.790">
    <property type="match status" value="1"/>
</dbReference>
<accession>A0AA85KDI3</accession>
<dbReference type="Proteomes" id="UP000050795">
    <property type="component" value="Unassembled WGS sequence"/>
</dbReference>
<protein>
    <submittedName>
        <fullName evidence="2 3">CS domain-containing protein</fullName>
    </submittedName>
</protein>
<name>A0AA85KDI3_TRIRE</name>
<dbReference type="AlphaFoldDB" id="A0AA85KDI3"/>
<evidence type="ECO:0000313" key="3">
    <source>
        <dbReference type="WBParaSite" id="TREG1_78600.1"/>
    </source>
</evidence>
<proteinExistence type="predicted"/>